<feature type="transmembrane region" description="Helical" evidence="6">
    <location>
        <begin position="122"/>
        <end position="141"/>
    </location>
</feature>
<feature type="transmembrane region" description="Helical" evidence="6">
    <location>
        <begin position="435"/>
        <end position="454"/>
    </location>
</feature>
<accession>A0A917ZNN4</accession>
<dbReference type="InterPro" id="IPR011701">
    <property type="entry name" value="MFS"/>
</dbReference>
<evidence type="ECO:0000256" key="5">
    <source>
        <dbReference type="SAM" id="MobiDB-lite"/>
    </source>
</evidence>
<evidence type="ECO:0000313" key="9">
    <source>
        <dbReference type="Proteomes" id="UP000641932"/>
    </source>
</evidence>
<proteinExistence type="predicted"/>
<dbReference type="GO" id="GO:0005886">
    <property type="term" value="C:plasma membrane"/>
    <property type="evidence" value="ECO:0007669"/>
    <property type="project" value="UniProtKB-SubCell"/>
</dbReference>
<dbReference type="EMBL" id="BMMS01000009">
    <property type="protein sequence ID" value="GGO86807.1"/>
    <property type="molecule type" value="Genomic_DNA"/>
</dbReference>
<evidence type="ECO:0000256" key="1">
    <source>
        <dbReference type="ARBA" id="ARBA00004651"/>
    </source>
</evidence>
<evidence type="ECO:0000256" key="2">
    <source>
        <dbReference type="ARBA" id="ARBA00022692"/>
    </source>
</evidence>
<feature type="transmembrane region" description="Helical" evidence="6">
    <location>
        <begin position="98"/>
        <end position="116"/>
    </location>
</feature>
<name>A0A917ZNN4_9ACTN</name>
<feature type="transmembrane region" description="Helical" evidence="6">
    <location>
        <begin position="370"/>
        <end position="392"/>
    </location>
</feature>
<feature type="transmembrane region" description="Helical" evidence="6">
    <location>
        <begin position="25"/>
        <end position="44"/>
    </location>
</feature>
<comment type="caution">
    <text evidence="8">The sequence shown here is derived from an EMBL/GenBank/DDBJ whole genome shotgun (WGS) entry which is preliminary data.</text>
</comment>
<keyword evidence="3 6" id="KW-1133">Transmembrane helix</keyword>
<gene>
    <name evidence="8" type="ORF">GCM10012280_23810</name>
</gene>
<feature type="transmembrane region" description="Helical" evidence="6">
    <location>
        <begin position="181"/>
        <end position="203"/>
    </location>
</feature>
<feature type="transmembrane region" description="Helical" evidence="6">
    <location>
        <begin position="278"/>
        <end position="301"/>
    </location>
</feature>
<reference evidence="8" key="1">
    <citation type="journal article" date="2014" name="Int. J. Syst. Evol. Microbiol.">
        <title>Complete genome sequence of Corynebacterium casei LMG S-19264T (=DSM 44701T), isolated from a smear-ripened cheese.</title>
        <authorList>
            <consortium name="US DOE Joint Genome Institute (JGI-PGF)"/>
            <person name="Walter F."/>
            <person name="Albersmeier A."/>
            <person name="Kalinowski J."/>
            <person name="Ruckert C."/>
        </authorList>
    </citation>
    <scope>NUCLEOTIDE SEQUENCE</scope>
    <source>
        <strain evidence="8">CGMCC 4.7201</strain>
    </source>
</reference>
<dbReference type="PANTHER" id="PTHR11360:SF284">
    <property type="entry name" value="EG:103B4.3 PROTEIN-RELATED"/>
    <property type="match status" value="1"/>
</dbReference>
<dbReference type="AlphaFoldDB" id="A0A917ZNN4"/>
<feature type="domain" description="Major facilitator superfamily (MFS) profile" evidence="7">
    <location>
        <begin position="27"/>
        <end position="459"/>
    </location>
</feature>
<dbReference type="Pfam" id="PF07690">
    <property type="entry name" value="MFS_1"/>
    <property type="match status" value="2"/>
</dbReference>
<evidence type="ECO:0000256" key="3">
    <source>
        <dbReference type="ARBA" id="ARBA00022989"/>
    </source>
</evidence>
<feature type="transmembrane region" description="Helical" evidence="6">
    <location>
        <begin position="64"/>
        <end position="86"/>
    </location>
</feature>
<protein>
    <submittedName>
        <fullName evidence="8">MFS transporter</fullName>
    </submittedName>
</protein>
<dbReference type="InterPro" id="IPR020846">
    <property type="entry name" value="MFS_dom"/>
</dbReference>
<dbReference type="PROSITE" id="PS50850">
    <property type="entry name" value="MFS"/>
    <property type="match status" value="1"/>
</dbReference>
<dbReference type="Proteomes" id="UP000641932">
    <property type="component" value="Unassembled WGS sequence"/>
</dbReference>
<keyword evidence="9" id="KW-1185">Reference proteome</keyword>
<feature type="transmembrane region" description="Helical" evidence="6">
    <location>
        <begin position="404"/>
        <end position="423"/>
    </location>
</feature>
<dbReference type="InterPro" id="IPR036259">
    <property type="entry name" value="MFS_trans_sf"/>
</dbReference>
<evidence type="ECO:0000256" key="4">
    <source>
        <dbReference type="ARBA" id="ARBA00023136"/>
    </source>
</evidence>
<keyword evidence="2 6" id="KW-0812">Transmembrane</keyword>
<keyword evidence="4 6" id="KW-0472">Membrane</keyword>
<dbReference type="InterPro" id="IPR050327">
    <property type="entry name" value="Proton-linked_MCT"/>
</dbReference>
<dbReference type="GO" id="GO:0022857">
    <property type="term" value="F:transmembrane transporter activity"/>
    <property type="evidence" value="ECO:0007669"/>
    <property type="project" value="InterPro"/>
</dbReference>
<feature type="transmembrane region" description="Helical" evidence="6">
    <location>
        <begin position="347"/>
        <end position="364"/>
    </location>
</feature>
<feature type="transmembrane region" description="Helical" evidence="6">
    <location>
        <begin position="153"/>
        <end position="175"/>
    </location>
</feature>
<organism evidence="8 9">
    <name type="scientific">Wenjunlia tyrosinilytica</name>
    <dbReference type="NCBI Taxonomy" id="1544741"/>
    <lineage>
        <taxon>Bacteria</taxon>
        <taxon>Bacillati</taxon>
        <taxon>Actinomycetota</taxon>
        <taxon>Actinomycetes</taxon>
        <taxon>Kitasatosporales</taxon>
        <taxon>Streptomycetaceae</taxon>
        <taxon>Wenjunlia</taxon>
    </lineage>
</organism>
<dbReference type="CDD" id="cd17355">
    <property type="entry name" value="MFS_YcxA_like"/>
    <property type="match status" value="1"/>
</dbReference>
<comment type="subcellular location">
    <subcellularLocation>
        <location evidence="1">Cell membrane</location>
        <topology evidence="1">Multi-pass membrane protein</topology>
    </subcellularLocation>
</comment>
<dbReference type="PANTHER" id="PTHR11360">
    <property type="entry name" value="MONOCARBOXYLATE TRANSPORTER"/>
    <property type="match status" value="1"/>
</dbReference>
<dbReference type="Gene3D" id="1.20.1250.20">
    <property type="entry name" value="MFS general substrate transporter like domains"/>
    <property type="match status" value="2"/>
</dbReference>
<evidence type="ECO:0000256" key="6">
    <source>
        <dbReference type="SAM" id="Phobius"/>
    </source>
</evidence>
<sequence>MTETTALTTPADAAASPRPPRIHRAWWVAAVSFVALVGAAGFRATPSVFIDPLHHEFGWSHGTISAAVSVNLVLYGLTSPFAAALMERFGMRRVVASALALVAAGSGLTVFMGASWQLILCWGVLVGLGTGSMALAFVATVTSRWFVKRRGLVTGILTAGGAAGQLVFLPLLAVIADHRGWRTAALTVCLAALAVVPLVLWLLRDRPEDVGTTAYGAEPAIPVVAAPTDVPATAPAQAPAKSPAQAPAKSPAQAPAVRGGAAGRALGALFGAARTKAFWLLAGTFAICGATTNGLVGTHFVPAAHDHLMPTTTAASLLAVVGVFDLIGTIASGWFTDRFDSRRLLGVYYALRGVSLLFLPVLFAEGVHPPMLFFIVFYGLDWVATVPPTVALCREHFGDDGPIVFGWVLASHQVGAGLVAFLAGFARDRLGDYDAAWYSAGALCAVAAVMSLVIRRRTTATAVPVPA</sequence>
<evidence type="ECO:0000259" key="7">
    <source>
        <dbReference type="PROSITE" id="PS50850"/>
    </source>
</evidence>
<feature type="transmembrane region" description="Helical" evidence="6">
    <location>
        <begin position="313"/>
        <end position="335"/>
    </location>
</feature>
<dbReference type="SUPFAM" id="SSF103473">
    <property type="entry name" value="MFS general substrate transporter"/>
    <property type="match status" value="1"/>
</dbReference>
<evidence type="ECO:0000313" key="8">
    <source>
        <dbReference type="EMBL" id="GGO86807.1"/>
    </source>
</evidence>
<reference evidence="8" key="2">
    <citation type="submission" date="2020-09" db="EMBL/GenBank/DDBJ databases">
        <authorList>
            <person name="Sun Q."/>
            <person name="Zhou Y."/>
        </authorList>
    </citation>
    <scope>NUCLEOTIDE SEQUENCE</scope>
    <source>
        <strain evidence="8">CGMCC 4.7201</strain>
    </source>
</reference>
<feature type="region of interest" description="Disordered" evidence="5">
    <location>
        <begin position="232"/>
        <end position="255"/>
    </location>
</feature>